<keyword evidence="4" id="KW-1185">Reference proteome</keyword>
<protein>
    <submittedName>
        <fullName evidence="3">Outer membrane biosynthesis protein TonB</fullName>
    </submittedName>
</protein>
<evidence type="ECO:0000313" key="3">
    <source>
        <dbReference type="EMBL" id="NJC33844.1"/>
    </source>
</evidence>
<evidence type="ECO:0000256" key="1">
    <source>
        <dbReference type="SAM" id="MobiDB-lite"/>
    </source>
</evidence>
<feature type="chain" id="PRO_5045735633" evidence="2">
    <location>
        <begin position="18"/>
        <end position="193"/>
    </location>
</feature>
<organism evidence="3 4">
    <name type="scientific">Sphingomonas jejuensis</name>
    <dbReference type="NCBI Taxonomy" id="904715"/>
    <lineage>
        <taxon>Bacteria</taxon>
        <taxon>Pseudomonadati</taxon>
        <taxon>Pseudomonadota</taxon>
        <taxon>Alphaproteobacteria</taxon>
        <taxon>Sphingomonadales</taxon>
        <taxon>Sphingomonadaceae</taxon>
        <taxon>Sphingomonas</taxon>
    </lineage>
</organism>
<feature type="signal peptide" evidence="2">
    <location>
        <begin position="1"/>
        <end position="17"/>
    </location>
</feature>
<dbReference type="RefSeq" id="WP_209023205.1">
    <property type="nucleotide sequence ID" value="NZ_JAATJE010000001.1"/>
</dbReference>
<keyword evidence="2" id="KW-0732">Signal</keyword>
<evidence type="ECO:0000256" key="2">
    <source>
        <dbReference type="SAM" id="SignalP"/>
    </source>
</evidence>
<proteinExistence type="predicted"/>
<gene>
    <name evidence="3" type="ORF">GGR88_001318</name>
</gene>
<dbReference type="PRINTS" id="PR01217">
    <property type="entry name" value="PRICHEXTENSN"/>
</dbReference>
<dbReference type="EMBL" id="JAATJE010000001">
    <property type="protein sequence ID" value="NJC33844.1"/>
    <property type="molecule type" value="Genomic_DNA"/>
</dbReference>
<accession>A0ABX0XKV6</accession>
<evidence type="ECO:0000313" key="4">
    <source>
        <dbReference type="Proteomes" id="UP000734218"/>
    </source>
</evidence>
<feature type="compositionally biased region" description="Pro residues" evidence="1">
    <location>
        <begin position="27"/>
        <end position="96"/>
    </location>
</feature>
<sequence>MKRLPLIILLLLCGASACDNIADITPPTIPTPAPDPVPTPQPDLPAPEPQPEPPAPDPVPEPPAPDPEPTPEPPAPDPEPTPEPPAPDPAPEPPIPTEISPLDPATLLTEWQPRFEELGFRLEVGPGEPLPTIADPGQHRWPIALWQIQGEQLRAYYAVFAPAAGSEDAIADALSLIESYHRQAQQIAAGDLP</sequence>
<name>A0ABX0XKV6_9SPHN</name>
<comment type="caution">
    <text evidence="3">The sequence shown here is derived from an EMBL/GenBank/DDBJ whole genome shotgun (WGS) entry which is preliminary data.</text>
</comment>
<dbReference type="Proteomes" id="UP000734218">
    <property type="component" value="Unassembled WGS sequence"/>
</dbReference>
<reference evidence="3 4" key="1">
    <citation type="submission" date="2020-03" db="EMBL/GenBank/DDBJ databases">
        <title>Genomic Encyclopedia of Type Strains, Phase IV (KMG-IV): sequencing the most valuable type-strain genomes for metagenomic binning, comparative biology and taxonomic classification.</title>
        <authorList>
            <person name="Goeker M."/>
        </authorList>
    </citation>
    <scope>NUCLEOTIDE SEQUENCE [LARGE SCALE GENOMIC DNA]</scope>
    <source>
        <strain evidence="3 4">DSM 27651</strain>
    </source>
</reference>
<feature type="region of interest" description="Disordered" evidence="1">
    <location>
        <begin position="26"/>
        <end position="102"/>
    </location>
</feature>
<dbReference type="PROSITE" id="PS51257">
    <property type="entry name" value="PROKAR_LIPOPROTEIN"/>
    <property type="match status" value="1"/>
</dbReference>